<dbReference type="OrthoDB" id="566238at2759"/>
<gene>
    <name evidence="2" type="ORF">EI97DRAFT_169377</name>
</gene>
<protein>
    <submittedName>
        <fullName evidence="2">Rhodanese-like protein</fullName>
    </submittedName>
</protein>
<dbReference type="Proteomes" id="UP000800097">
    <property type="component" value="Unassembled WGS sequence"/>
</dbReference>
<keyword evidence="3" id="KW-1185">Reference proteome</keyword>
<dbReference type="Gene3D" id="3.40.250.10">
    <property type="entry name" value="Rhodanese-like domain"/>
    <property type="match status" value="1"/>
</dbReference>
<feature type="domain" description="Rhodanese" evidence="1">
    <location>
        <begin position="102"/>
        <end position="204"/>
    </location>
</feature>
<proteinExistence type="predicted"/>
<accession>A0A6A6JSX7</accession>
<organism evidence="2 3">
    <name type="scientific">Westerdykella ornata</name>
    <dbReference type="NCBI Taxonomy" id="318751"/>
    <lineage>
        <taxon>Eukaryota</taxon>
        <taxon>Fungi</taxon>
        <taxon>Dikarya</taxon>
        <taxon>Ascomycota</taxon>
        <taxon>Pezizomycotina</taxon>
        <taxon>Dothideomycetes</taxon>
        <taxon>Pleosporomycetidae</taxon>
        <taxon>Pleosporales</taxon>
        <taxon>Sporormiaceae</taxon>
        <taxon>Westerdykella</taxon>
    </lineage>
</organism>
<evidence type="ECO:0000313" key="2">
    <source>
        <dbReference type="EMBL" id="KAF2279213.1"/>
    </source>
</evidence>
<dbReference type="RefSeq" id="XP_033656752.1">
    <property type="nucleotide sequence ID" value="XM_033793404.1"/>
</dbReference>
<dbReference type="SMART" id="SM00450">
    <property type="entry name" value="RHOD"/>
    <property type="match status" value="1"/>
</dbReference>
<dbReference type="GO" id="GO:0004792">
    <property type="term" value="F:thiosulfate-cyanide sulfurtransferase activity"/>
    <property type="evidence" value="ECO:0007669"/>
    <property type="project" value="TreeGrafter"/>
</dbReference>
<dbReference type="InterPro" id="IPR036873">
    <property type="entry name" value="Rhodanese-like_dom_sf"/>
</dbReference>
<dbReference type="AlphaFoldDB" id="A0A6A6JSX7"/>
<dbReference type="EMBL" id="ML986486">
    <property type="protein sequence ID" value="KAF2279213.1"/>
    <property type="molecule type" value="Genomic_DNA"/>
</dbReference>
<dbReference type="InterPro" id="IPR001763">
    <property type="entry name" value="Rhodanese-like_dom"/>
</dbReference>
<dbReference type="CDD" id="cd01519">
    <property type="entry name" value="RHOD_HSP67B2"/>
    <property type="match status" value="1"/>
</dbReference>
<name>A0A6A6JSX7_WESOR</name>
<evidence type="ECO:0000313" key="3">
    <source>
        <dbReference type="Proteomes" id="UP000800097"/>
    </source>
</evidence>
<dbReference type="GeneID" id="54546579"/>
<dbReference type="PANTHER" id="PTHR44086:SF10">
    <property type="entry name" value="THIOSULFATE SULFURTRANSFERASE_RHODANESE-LIKE DOMAIN-CONTAINING PROTEIN 3"/>
    <property type="match status" value="1"/>
</dbReference>
<sequence>MAMKPALRPLVRRSSCLSVQARAISQCTAMSVSARWLTGLKATRSSYTRASASVLCHDCAKWGNPRIPARRWYANPGVEESAEGKPSTLYAFEDIQSLSTHPSPSRILIDVREPSELQSTGTIPTALNIPITSQPDALLLGPEDFEDRFGFPKPGTDKEVVFFCKAGVRSRAAAQIAKRAGYDKVGEYPGSWLDWAKNGGEAAKV</sequence>
<dbReference type="PANTHER" id="PTHR44086">
    <property type="entry name" value="THIOSULFATE SULFURTRANSFERASE RDL2, MITOCHONDRIAL-RELATED"/>
    <property type="match status" value="1"/>
</dbReference>
<reference evidence="2" key="1">
    <citation type="journal article" date="2020" name="Stud. Mycol.">
        <title>101 Dothideomycetes genomes: a test case for predicting lifestyles and emergence of pathogens.</title>
        <authorList>
            <person name="Haridas S."/>
            <person name="Albert R."/>
            <person name="Binder M."/>
            <person name="Bloem J."/>
            <person name="Labutti K."/>
            <person name="Salamov A."/>
            <person name="Andreopoulos B."/>
            <person name="Baker S."/>
            <person name="Barry K."/>
            <person name="Bills G."/>
            <person name="Bluhm B."/>
            <person name="Cannon C."/>
            <person name="Castanera R."/>
            <person name="Culley D."/>
            <person name="Daum C."/>
            <person name="Ezra D."/>
            <person name="Gonzalez J."/>
            <person name="Henrissat B."/>
            <person name="Kuo A."/>
            <person name="Liang C."/>
            <person name="Lipzen A."/>
            <person name="Lutzoni F."/>
            <person name="Magnuson J."/>
            <person name="Mondo S."/>
            <person name="Nolan M."/>
            <person name="Ohm R."/>
            <person name="Pangilinan J."/>
            <person name="Park H.-J."/>
            <person name="Ramirez L."/>
            <person name="Alfaro M."/>
            <person name="Sun H."/>
            <person name="Tritt A."/>
            <person name="Yoshinaga Y."/>
            <person name="Zwiers L.-H."/>
            <person name="Turgeon B."/>
            <person name="Goodwin S."/>
            <person name="Spatafora J."/>
            <person name="Crous P."/>
            <person name="Grigoriev I."/>
        </authorList>
    </citation>
    <scope>NUCLEOTIDE SEQUENCE</scope>
    <source>
        <strain evidence="2">CBS 379.55</strain>
    </source>
</reference>
<dbReference type="SUPFAM" id="SSF52821">
    <property type="entry name" value="Rhodanese/Cell cycle control phosphatase"/>
    <property type="match status" value="1"/>
</dbReference>
<dbReference type="GO" id="GO:0005739">
    <property type="term" value="C:mitochondrion"/>
    <property type="evidence" value="ECO:0007669"/>
    <property type="project" value="TreeGrafter"/>
</dbReference>
<dbReference type="Pfam" id="PF00581">
    <property type="entry name" value="Rhodanese"/>
    <property type="match status" value="1"/>
</dbReference>
<dbReference type="PROSITE" id="PS50206">
    <property type="entry name" value="RHODANESE_3"/>
    <property type="match status" value="1"/>
</dbReference>
<evidence type="ECO:0000259" key="1">
    <source>
        <dbReference type="PROSITE" id="PS50206"/>
    </source>
</evidence>